<feature type="non-terminal residue" evidence="1">
    <location>
        <position position="1"/>
    </location>
</feature>
<feature type="non-terminal residue" evidence="1">
    <location>
        <position position="133"/>
    </location>
</feature>
<dbReference type="AlphaFoldDB" id="A0A2G9TIK5"/>
<keyword evidence="2" id="KW-1185">Reference proteome</keyword>
<gene>
    <name evidence="1" type="ORF">TELCIR_20852</name>
</gene>
<dbReference type="InterPro" id="IPR035940">
    <property type="entry name" value="CAP_sf"/>
</dbReference>
<dbReference type="EMBL" id="KZ364143">
    <property type="protein sequence ID" value="PIO57728.1"/>
    <property type="molecule type" value="Genomic_DNA"/>
</dbReference>
<evidence type="ECO:0000313" key="1">
    <source>
        <dbReference type="EMBL" id="PIO57728.1"/>
    </source>
</evidence>
<evidence type="ECO:0008006" key="3">
    <source>
        <dbReference type="Google" id="ProtNLM"/>
    </source>
</evidence>
<accession>A0A2G9TIK5</accession>
<evidence type="ECO:0000313" key="2">
    <source>
        <dbReference type="Proteomes" id="UP000230423"/>
    </source>
</evidence>
<dbReference type="SUPFAM" id="SSF55797">
    <property type="entry name" value="PR-1-like"/>
    <property type="match status" value="1"/>
</dbReference>
<proteinExistence type="predicted"/>
<name>A0A2G9TIK5_TELCI</name>
<organism evidence="1 2">
    <name type="scientific">Teladorsagia circumcincta</name>
    <name type="common">Brown stomach worm</name>
    <name type="synonym">Ostertagia circumcincta</name>
    <dbReference type="NCBI Taxonomy" id="45464"/>
    <lineage>
        <taxon>Eukaryota</taxon>
        <taxon>Metazoa</taxon>
        <taxon>Ecdysozoa</taxon>
        <taxon>Nematoda</taxon>
        <taxon>Chromadorea</taxon>
        <taxon>Rhabditida</taxon>
        <taxon>Rhabditina</taxon>
        <taxon>Rhabditomorpha</taxon>
        <taxon>Strongyloidea</taxon>
        <taxon>Trichostrongylidae</taxon>
        <taxon>Teladorsagia</taxon>
    </lineage>
</organism>
<protein>
    <recommendedName>
        <fullName evidence="3">SCP domain-containing protein</fullName>
    </recommendedName>
</protein>
<dbReference type="Gene3D" id="3.40.33.10">
    <property type="entry name" value="CAP"/>
    <property type="match status" value="1"/>
</dbReference>
<dbReference type="Proteomes" id="UP000230423">
    <property type="component" value="Unassembled WGS sequence"/>
</dbReference>
<sequence length="133" mass="15433">PEYDCKTPDTGMNPVTRQQVITTLNANRHYLATGRVRITPFSSQNFPPAADMLMMNYDCDLEKQASRRNPCDRIPPRTKFDNLEMNYGYVKARRTYNGGDAAQLGWWSTHMSNDKFKGNTPRKEDFKMIPFFL</sequence>
<reference evidence="1 2" key="1">
    <citation type="submission" date="2015-09" db="EMBL/GenBank/DDBJ databases">
        <title>Draft genome of the parasitic nematode Teladorsagia circumcincta isolate WARC Sus (inbred).</title>
        <authorList>
            <person name="Mitreva M."/>
        </authorList>
    </citation>
    <scope>NUCLEOTIDE SEQUENCE [LARGE SCALE GENOMIC DNA]</scope>
    <source>
        <strain evidence="1 2">S</strain>
    </source>
</reference>